<dbReference type="GO" id="GO:0005524">
    <property type="term" value="F:ATP binding"/>
    <property type="evidence" value="ECO:0007669"/>
    <property type="project" value="UniProtKB-KW"/>
</dbReference>
<keyword evidence="13" id="KW-1185">Reference proteome</keyword>
<evidence type="ECO:0000256" key="5">
    <source>
        <dbReference type="ARBA" id="ARBA00022777"/>
    </source>
</evidence>
<dbReference type="EC" id="2.7.11.1" evidence="1"/>
<dbReference type="KEGG" id="glt:GlitD10_1475"/>
<feature type="domain" description="DEP" evidence="11">
    <location>
        <begin position="334"/>
        <end position="407"/>
    </location>
</feature>
<comment type="catalytic activity">
    <reaction evidence="7">
        <text>L-threonyl-[protein] + ATP = O-phospho-L-threonyl-[protein] + ADP + H(+)</text>
        <dbReference type="Rhea" id="RHEA:46608"/>
        <dbReference type="Rhea" id="RHEA-COMP:11060"/>
        <dbReference type="Rhea" id="RHEA-COMP:11605"/>
        <dbReference type="ChEBI" id="CHEBI:15378"/>
        <dbReference type="ChEBI" id="CHEBI:30013"/>
        <dbReference type="ChEBI" id="CHEBI:30616"/>
        <dbReference type="ChEBI" id="CHEBI:61977"/>
        <dbReference type="ChEBI" id="CHEBI:456216"/>
        <dbReference type="EC" id="2.7.11.1"/>
    </reaction>
</comment>
<dbReference type="CDD" id="cd14014">
    <property type="entry name" value="STKc_PknB_like"/>
    <property type="match status" value="1"/>
</dbReference>
<proteinExistence type="predicted"/>
<evidence type="ECO:0000313" key="12">
    <source>
        <dbReference type="EMBL" id="APB33797.1"/>
    </source>
</evidence>
<dbReference type="SUPFAM" id="SSF56112">
    <property type="entry name" value="Protein kinase-like (PK-like)"/>
    <property type="match status" value="1"/>
</dbReference>
<dbReference type="SMART" id="SM00220">
    <property type="entry name" value="S_TKc"/>
    <property type="match status" value="1"/>
</dbReference>
<dbReference type="InterPro" id="IPR036388">
    <property type="entry name" value="WH-like_DNA-bd_sf"/>
</dbReference>
<evidence type="ECO:0000256" key="1">
    <source>
        <dbReference type="ARBA" id="ARBA00012513"/>
    </source>
</evidence>
<dbReference type="SUPFAM" id="SSF46785">
    <property type="entry name" value="Winged helix' DNA-binding domain"/>
    <property type="match status" value="1"/>
</dbReference>
<dbReference type="Pfam" id="PF00069">
    <property type="entry name" value="Pkinase"/>
    <property type="match status" value="1"/>
</dbReference>
<evidence type="ECO:0000313" key="13">
    <source>
        <dbReference type="Proteomes" id="UP000180235"/>
    </source>
</evidence>
<keyword evidence="5 12" id="KW-0418">Kinase</keyword>
<dbReference type="Gene3D" id="1.10.10.10">
    <property type="entry name" value="Winged helix-like DNA-binding domain superfamily/Winged helix DNA-binding domain"/>
    <property type="match status" value="1"/>
</dbReference>
<organism evidence="12 13">
    <name type="scientific">Gloeomargarita lithophora Alchichica-D10</name>
    <dbReference type="NCBI Taxonomy" id="1188229"/>
    <lineage>
        <taxon>Bacteria</taxon>
        <taxon>Bacillati</taxon>
        <taxon>Cyanobacteriota</taxon>
        <taxon>Cyanophyceae</taxon>
        <taxon>Gloeomargaritales</taxon>
        <taxon>Gloeomargaritaceae</taxon>
        <taxon>Gloeomargarita</taxon>
    </lineage>
</organism>
<dbReference type="Proteomes" id="UP000180235">
    <property type="component" value="Chromosome"/>
</dbReference>
<dbReference type="STRING" id="1188229.GlitD10_1475"/>
<dbReference type="Gene3D" id="1.10.510.10">
    <property type="entry name" value="Transferase(Phosphotransferase) domain 1"/>
    <property type="match status" value="1"/>
</dbReference>
<feature type="domain" description="Protein kinase" evidence="10">
    <location>
        <begin position="43"/>
        <end position="310"/>
    </location>
</feature>
<dbReference type="AlphaFoldDB" id="A0A1J0ACY5"/>
<keyword evidence="6" id="KW-0067">ATP-binding</keyword>
<dbReference type="PANTHER" id="PTHR24363:SF0">
    <property type="entry name" value="SERINE_THREONINE KINASE LIKE DOMAIN CONTAINING 1"/>
    <property type="match status" value="1"/>
</dbReference>
<protein>
    <recommendedName>
        <fullName evidence="1">non-specific serine/threonine protein kinase</fullName>
        <ecNumber evidence="1">2.7.11.1</ecNumber>
    </recommendedName>
</protein>
<keyword evidence="2 12" id="KW-0723">Serine/threonine-protein kinase</keyword>
<dbReference type="Pfam" id="PF00610">
    <property type="entry name" value="DEP"/>
    <property type="match status" value="1"/>
</dbReference>
<dbReference type="SMART" id="SM00049">
    <property type="entry name" value="DEP"/>
    <property type="match status" value="1"/>
</dbReference>
<dbReference type="OrthoDB" id="502205at2"/>
<dbReference type="NCBIfam" id="NF045510">
    <property type="entry name" value="4Cys_prefix_kin"/>
    <property type="match status" value="1"/>
</dbReference>
<dbReference type="RefSeq" id="WP_071454328.1">
    <property type="nucleotide sequence ID" value="NZ_CP017675.1"/>
</dbReference>
<dbReference type="InterPro" id="IPR011009">
    <property type="entry name" value="Kinase-like_dom_sf"/>
</dbReference>
<evidence type="ECO:0000259" key="11">
    <source>
        <dbReference type="PROSITE" id="PS50186"/>
    </source>
</evidence>
<dbReference type="InterPro" id="IPR036390">
    <property type="entry name" value="WH_DNA-bd_sf"/>
</dbReference>
<dbReference type="PROSITE" id="PS50186">
    <property type="entry name" value="DEP"/>
    <property type="match status" value="1"/>
</dbReference>
<evidence type="ECO:0000256" key="8">
    <source>
        <dbReference type="ARBA" id="ARBA00048679"/>
    </source>
</evidence>
<comment type="catalytic activity">
    <reaction evidence="8">
        <text>L-seryl-[protein] + ATP = O-phospho-L-seryl-[protein] + ADP + H(+)</text>
        <dbReference type="Rhea" id="RHEA:17989"/>
        <dbReference type="Rhea" id="RHEA-COMP:9863"/>
        <dbReference type="Rhea" id="RHEA-COMP:11604"/>
        <dbReference type="ChEBI" id="CHEBI:15378"/>
        <dbReference type="ChEBI" id="CHEBI:29999"/>
        <dbReference type="ChEBI" id="CHEBI:30616"/>
        <dbReference type="ChEBI" id="CHEBI:83421"/>
        <dbReference type="ChEBI" id="CHEBI:456216"/>
        <dbReference type="EC" id="2.7.11.1"/>
    </reaction>
</comment>
<evidence type="ECO:0000256" key="3">
    <source>
        <dbReference type="ARBA" id="ARBA00022679"/>
    </source>
</evidence>
<sequence length="494" mass="55820">MDAHCTRPTCAQPENILATVDRNQLLNLTCASCGMPLVLLGRYLPQKLLAQGGFGRTYLARDLYTPAQRLCVVKQLRTAKFDSTDLETAQRLFHREAEVLEALGTHPQIPYLFASFDLSVPSANGEREEEYFYLVQEYIPGEDLDKVVRRQGRLNETEVTEILRSLLGILAFIHSHNVVHRDIKPANTMCHENGTLYLLDFGAVKQAVHLQNTEVDVTNIGSPIYSPPEQTYGLQVVPASDIYALGATCAVLLTGCPPHKLIDPGRHCWQWRSFTTVSDGLAQILDRMLLPALDERYPDAHAVLNDLEALSAPTAVDTALPNLEGDELLNRLREEGGLEIRDRRYLLRVYPRCFVGSDLVTWLMKHLGLGRQQAIQLGQTLVARNIVHHVTDDQPFRDGYFLYRFYQDDVVTLHEPQPVQQLMSYRGQMYQPVERVAQSVELSGATGMRFHYRGRTYETGMMNPSTQSERKAPPAPTSTESYTYRGKVYKKETP</sequence>
<dbReference type="InterPro" id="IPR000719">
    <property type="entry name" value="Prot_kinase_dom"/>
</dbReference>
<keyword evidence="4" id="KW-0547">Nucleotide-binding</keyword>
<dbReference type="EMBL" id="CP017675">
    <property type="protein sequence ID" value="APB33797.1"/>
    <property type="molecule type" value="Genomic_DNA"/>
</dbReference>
<dbReference type="GO" id="GO:0106310">
    <property type="term" value="F:protein serine kinase activity"/>
    <property type="evidence" value="ECO:0007669"/>
    <property type="project" value="RHEA"/>
</dbReference>
<evidence type="ECO:0000256" key="7">
    <source>
        <dbReference type="ARBA" id="ARBA00047899"/>
    </source>
</evidence>
<dbReference type="GO" id="GO:0004674">
    <property type="term" value="F:protein serine/threonine kinase activity"/>
    <property type="evidence" value="ECO:0007669"/>
    <property type="project" value="UniProtKB-KW"/>
</dbReference>
<gene>
    <name evidence="12" type="ORF">GlitD10_1475</name>
</gene>
<evidence type="ECO:0000256" key="6">
    <source>
        <dbReference type="ARBA" id="ARBA00022840"/>
    </source>
</evidence>
<keyword evidence="3 12" id="KW-0808">Transferase</keyword>
<accession>A0A1J0ACY5</accession>
<evidence type="ECO:0000256" key="2">
    <source>
        <dbReference type="ARBA" id="ARBA00022527"/>
    </source>
</evidence>
<evidence type="ECO:0000259" key="10">
    <source>
        <dbReference type="PROSITE" id="PS50011"/>
    </source>
</evidence>
<dbReference type="CDD" id="cd04371">
    <property type="entry name" value="DEP"/>
    <property type="match status" value="1"/>
</dbReference>
<reference evidence="12 13" key="1">
    <citation type="submission" date="2016-10" db="EMBL/GenBank/DDBJ databases">
        <title>Description of Gloeomargarita lithophora gen. nov., sp. nov., a thylakoid-bearing basal-branching cyanobacterium with intracellular carbonates, and proposal for Gloeomargaritales ord. nov.</title>
        <authorList>
            <person name="Moreira D."/>
            <person name="Tavera R."/>
            <person name="Benzerara K."/>
            <person name="Skouri-Panet F."/>
            <person name="Couradeau E."/>
            <person name="Gerard E."/>
            <person name="Loussert C."/>
            <person name="Novelo E."/>
            <person name="Zivanovic Y."/>
            <person name="Lopez-Garcia P."/>
        </authorList>
    </citation>
    <scope>NUCLEOTIDE SEQUENCE [LARGE SCALE GENOMIC DNA]</scope>
    <source>
        <strain evidence="12 13">D10</strain>
    </source>
</reference>
<feature type="region of interest" description="Disordered" evidence="9">
    <location>
        <begin position="458"/>
        <end position="494"/>
    </location>
</feature>
<dbReference type="GO" id="GO:0035556">
    <property type="term" value="P:intracellular signal transduction"/>
    <property type="evidence" value="ECO:0007669"/>
    <property type="project" value="InterPro"/>
</dbReference>
<name>A0A1J0ACY5_9CYAN</name>
<dbReference type="InterPro" id="IPR000591">
    <property type="entry name" value="DEP_dom"/>
</dbReference>
<dbReference type="InterPro" id="IPR008271">
    <property type="entry name" value="Ser/Thr_kinase_AS"/>
</dbReference>
<dbReference type="PROSITE" id="PS50011">
    <property type="entry name" value="PROTEIN_KINASE_DOM"/>
    <property type="match status" value="1"/>
</dbReference>
<evidence type="ECO:0000256" key="9">
    <source>
        <dbReference type="SAM" id="MobiDB-lite"/>
    </source>
</evidence>
<dbReference type="PANTHER" id="PTHR24363">
    <property type="entry name" value="SERINE/THREONINE PROTEIN KINASE"/>
    <property type="match status" value="1"/>
</dbReference>
<evidence type="ECO:0000256" key="4">
    <source>
        <dbReference type="ARBA" id="ARBA00022741"/>
    </source>
</evidence>
<dbReference type="PROSITE" id="PS00108">
    <property type="entry name" value="PROTEIN_KINASE_ST"/>
    <property type="match status" value="1"/>
</dbReference>